<evidence type="ECO:0000313" key="2">
    <source>
        <dbReference type="EnsemblPlants" id="KQK21400"/>
    </source>
</evidence>
<dbReference type="OrthoDB" id="1622315at2759"/>
<evidence type="ECO:0000313" key="1">
    <source>
        <dbReference type="EMBL" id="KQK21400.1"/>
    </source>
</evidence>
<sequence length="138" mass="15373">MEIMNHLMVDCPFSHFMWHEVLSWIRSTAAPPTVGVLFADWWHATVNTAPSSARKGTASIIMLTAWWIWKHRNAAVFDNVTPSIAPLTGSIPQTPGCGLGLGRLGLERYSCRSLVPRGLALYFLCMLPSWACKLLFLS</sequence>
<reference evidence="1" key="2">
    <citation type="submission" date="2017-06" db="EMBL/GenBank/DDBJ databases">
        <title>WGS assembly of Brachypodium distachyon.</title>
        <authorList>
            <consortium name="The International Brachypodium Initiative"/>
            <person name="Lucas S."/>
            <person name="Harmon-Smith M."/>
            <person name="Lail K."/>
            <person name="Tice H."/>
            <person name="Grimwood J."/>
            <person name="Bruce D."/>
            <person name="Barry K."/>
            <person name="Shu S."/>
            <person name="Lindquist E."/>
            <person name="Wang M."/>
            <person name="Pitluck S."/>
            <person name="Vogel J.P."/>
            <person name="Garvin D.F."/>
            <person name="Mockler T.C."/>
            <person name="Schmutz J."/>
            <person name="Rokhsar D."/>
            <person name="Bevan M.W."/>
        </authorList>
    </citation>
    <scope>NUCLEOTIDE SEQUENCE</scope>
    <source>
        <strain evidence="1">Bd21</strain>
    </source>
</reference>
<dbReference type="Gramene" id="KQK21400">
    <property type="protein sequence ID" value="KQK21400"/>
    <property type="gene ID" value="BRADI_1g60552v3"/>
</dbReference>
<gene>
    <name evidence="1" type="ORF">BRADI_1g60552v3</name>
</gene>
<name>A0A0Q3HF94_BRADI</name>
<organism evidence="1">
    <name type="scientific">Brachypodium distachyon</name>
    <name type="common">Purple false brome</name>
    <name type="synonym">Trachynia distachya</name>
    <dbReference type="NCBI Taxonomy" id="15368"/>
    <lineage>
        <taxon>Eukaryota</taxon>
        <taxon>Viridiplantae</taxon>
        <taxon>Streptophyta</taxon>
        <taxon>Embryophyta</taxon>
        <taxon>Tracheophyta</taxon>
        <taxon>Spermatophyta</taxon>
        <taxon>Magnoliopsida</taxon>
        <taxon>Liliopsida</taxon>
        <taxon>Poales</taxon>
        <taxon>Poaceae</taxon>
        <taxon>BOP clade</taxon>
        <taxon>Pooideae</taxon>
        <taxon>Stipodae</taxon>
        <taxon>Brachypodieae</taxon>
        <taxon>Brachypodium</taxon>
    </lineage>
</organism>
<reference evidence="1 2" key="1">
    <citation type="journal article" date="2010" name="Nature">
        <title>Genome sequencing and analysis of the model grass Brachypodium distachyon.</title>
        <authorList>
            <consortium name="International Brachypodium Initiative"/>
        </authorList>
    </citation>
    <scope>NUCLEOTIDE SEQUENCE [LARGE SCALE GENOMIC DNA]</scope>
    <source>
        <strain evidence="1 2">Bd21</strain>
    </source>
</reference>
<accession>A0A0Q3HF94</accession>
<dbReference type="Proteomes" id="UP000008810">
    <property type="component" value="Chromosome 1"/>
</dbReference>
<evidence type="ECO:0000313" key="3">
    <source>
        <dbReference type="Proteomes" id="UP000008810"/>
    </source>
</evidence>
<keyword evidence="3" id="KW-1185">Reference proteome</keyword>
<dbReference type="EMBL" id="CM000880">
    <property type="protein sequence ID" value="KQK21400.1"/>
    <property type="molecule type" value="Genomic_DNA"/>
</dbReference>
<dbReference type="InParanoid" id="A0A0Q3HF94"/>
<proteinExistence type="predicted"/>
<protein>
    <recommendedName>
        <fullName evidence="4">Reverse transcriptase zinc-binding domain-containing protein</fullName>
    </recommendedName>
</protein>
<reference evidence="2" key="3">
    <citation type="submission" date="2018-08" db="UniProtKB">
        <authorList>
            <consortium name="EnsemblPlants"/>
        </authorList>
    </citation>
    <scope>IDENTIFICATION</scope>
    <source>
        <strain evidence="2">cv. Bd21</strain>
    </source>
</reference>
<dbReference type="AlphaFoldDB" id="A0A0Q3HF94"/>
<dbReference type="EnsemblPlants" id="KQK21400">
    <property type="protein sequence ID" value="KQK21400"/>
    <property type="gene ID" value="BRADI_1g60552v3"/>
</dbReference>
<evidence type="ECO:0008006" key="4">
    <source>
        <dbReference type="Google" id="ProtNLM"/>
    </source>
</evidence>